<proteinExistence type="predicted"/>
<gene>
    <name evidence="2" type="ORF">A9Y76_27820</name>
</gene>
<evidence type="ECO:0000259" key="1">
    <source>
        <dbReference type="Pfam" id="PF10544"/>
    </source>
</evidence>
<dbReference type="Pfam" id="PF10544">
    <property type="entry name" value="T5orf172"/>
    <property type="match status" value="1"/>
</dbReference>
<dbReference type="InterPro" id="IPR018306">
    <property type="entry name" value="Phage_T5_Orf172_DNA-bd"/>
</dbReference>
<feature type="domain" description="Bacteriophage T5 Orf172 DNA-binding" evidence="1">
    <location>
        <begin position="25"/>
        <end position="91"/>
    </location>
</feature>
<protein>
    <recommendedName>
        <fullName evidence="1">Bacteriophage T5 Orf172 DNA-binding domain-containing protein</fullName>
    </recommendedName>
</protein>
<dbReference type="EMBL" id="CP016024">
    <property type="protein sequence ID" value="ANJ76408.1"/>
    <property type="molecule type" value="Genomic_DNA"/>
</dbReference>
<evidence type="ECO:0000313" key="3">
    <source>
        <dbReference type="Proteomes" id="UP000078572"/>
    </source>
</evidence>
<dbReference type="OrthoDB" id="9133792at2"/>
<reference evidence="3" key="1">
    <citation type="submission" date="2016-06" db="EMBL/GenBank/DDBJ databases">
        <authorList>
            <person name="Xu Y."/>
            <person name="Nagy A."/>
            <person name="Yan X."/>
            <person name="Kim S.W."/>
            <person name="Haley B."/>
            <person name="Liu N.T."/>
            <person name="Nou X."/>
        </authorList>
    </citation>
    <scope>NUCLEOTIDE SEQUENCE [LARGE SCALE GENOMIC DNA]</scope>
    <source>
        <strain evidence="3">ATCC 49129</strain>
        <plasmid evidence="3">pri-1</plasmid>
    </source>
</reference>
<dbReference type="GeneID" id="61529843"/>
<accession>A0A192A7U5</accession>
<geneLocation type="plasmid" evidence="3">
    <name>pri-1</name>
</geneLocation>
<organism evidence="2 3">
    <name type="scientific">Ralstonia insidiosa</name>
    <dbReference type="NCBI Taxonomy" id="190721"/>
    <lineage>
        <taxon>Bacteria</taxon>
        <taxon>Pseudomonadati</taxon>
        <taxon>Pseudomonadota</taxon>
        <taxon>Betaproteobacteria</taxon>
        <taxon>Burkholderiales</taxon>
        <taxon>Burkholderiaceae</taxon>
        <taxon>Ralstonia</taxon>
    </lineage>
</organism>
<name>A0A192A7U5_9RALS</name>
<dbReference type="RefSeq" id="WP_024979350.1">
    <property type="nucleotide sequence ID" value="NZ_CP016024.1"/>
</dbReference>
<keyword evidence="2" id="KW-0614">Plasmid</keyword>
<dbReference type="Proteomes" id="UP000078572">
    <property type="component" value="Plasmid pRI-1"/>
</dbReference>
<evidence type="ECO:0000313" key="2">
    <source>
        <dbReference type="EMBL" id="ANJ76408.1"/>
    </source>
</evidence>
<keyword evidence="3" id="KW-1185">Reference proteome</keyword>
<sequence length="256" mass="29363">MILFELAQFSELPSLLNDETRAMSLYVMQNMHGLIKIGRSGNPAQRQQQLRVVGQCAISLVAVFPGAGHFEELAHSQLRKHRVAFEWFRGDRLARRAVEDLFGEQFVWPFEYQQDAATAWIERQLDAGVDRYWRRRERRVIKLLKSAALGIGVCAQYGDGHYQLDADIGLLQGYPTVCIDSRKGETIVTGQRDGDRKRSEVPRYTRSMDDAQTLWLPDVVVEHQATYRRPVDCCLAALCDRWALDVERLAPARAWK</sequence>
<dbReference type="AlphaFoldDB" id="A0A192A7U5"/>